<dbReference type="PANTHER" id="PTHR43685:SF2">
    <property type="entry name" value="GLYCOSYLTRANSFERASE 2-LIKE DOMAIN-CONTAINING PROTEIN"/>
    <property type="match status" value="1"/>
</dbReference>
<proteinExistence type="predicted"/>
<dbReference type="Proteomes" id="UP000030960">
    <property type="component" value="Unassembled WGS sequence"/>
</dbReference>
<dbReference type="InterPro" id="IPR001173">
    <property type="entry name" value="Glyco_trans_2-like"/>
</dbReference>
<dbReference type="CDD" id="cd00761">
    <property type="entry name" value="Glyco_tranf_GTA_type"/>
    <property type="match status" value="1"/>
</dbReference>
<comment type="caution">
    <text evidence="2">The sequence shown here is derived from an EMBL/GenBank/DDBJ whole genome shotgun (WGS) entry which is preliminary data.</text>
</comment>
<dbReference type="EMBL" id="JSUQ01000030">
    <property type="protein sequence ID" value="KHQ50171.1"/>
    <property type="molecule type" value="Genomic_DNA"/>
</dbReference>
<evidence type="ECO:0000313" key="2">
    <source>
        <dbReference type="EMBL" id="KHQ50171.1"/>
    </source>
</evidence>
<organism evidence="2 3">
    <name type="scientific">Mameliella alba</name>
    <dbReference type="NCBI Taxonomy" id="561184"/>
    <lineage>
        <taxon>Bacteria</taxon>
        <taxon>Pseudomonadati</taxon>
        <taxon>Pseudomonadota</taxon>
        <taxon>Alphaproteobacteria</taxon>
        <taxon>Rhodobacterales</taxon>
        <taxon>Roseobacteraceae</taxon>
        <taxon>Mameliella</taxon>
    </lineage>
</organism>
<reference evidence="2 3" key="1">
    <citation type="submission" date="2014-10" db="EMBL/GenBank/DDBJ databases">
        <title>Genome sequence of Ponticoccus sp. strain UMTAT08 isolated from clonal culture of toxic dinoflagellate Alexandrium tamiyavanichii.</title>
        <authorList>
            <person name="Gan H.Y."/>
            <person name="Muhd D.-D."/>
            <person name="Mohd Noor M.E."/>
            <person name="Yeong Y.S."/>
            <person name="Usup G."/>
        </authorList>
    </citation>
    <scope>NUCLEOTIDE SEQUENCE [LARGE SCALE GENOMIC DNA]</scope>
    <source>
        <strain evidence="2 3">UMTAT08</strain>
    </source>
</reference>
<evidence type="ECO:0000313" key="3">
    <source>
        <dbReference type="Proteomes" id="UP000030960"/>
    </source>
</evidence>
<dbReference type="RefSeq" id="WP_052244868.1">
    <property type="nucleotide sequence ID" value="NZ_JSUQ01000030.1"/>
</dbReference>
<dbReference type="PANTHER" id="PTHR43685">
    <property type="entry name" value="GLYCOSYLTRANSFERASE"/>
    <property type="match status" value="1"/>
</dbReference>
<dbReference type="Gene3D" id="3.90.550.10">
    <property type="entry name" value="Spore Coat Polysaccharide Biosynthesis Protein SpsA, Chain A"/>
    <property type="match status" value="1"/>
</dbReference>
<dbReference type="Pfam" id="PF00535">
    <property type="entry name" value="Glycos_transf_2"/>
    <property type="match status" value="1"/>
</dbReference>
<evidence type="ECO:0000259" key="1">
    <source>
        <dbReference type="Pfam" id="PF00535"/>
    </source>
</evidence>
<protein>
    <submittedName>
        <fullName evidence="2">Glycosyltransferase</fullName>
    </submittedName>
</protein>
<dbReference type="AlphaFoldDB" id="A0A0B3S0Q3"/>
<gene>
    <name evidence="2" type="ORF">OA50_05290</name>
</gene>
<name>A0A0B3S0Q3_9RHOB</name>
<keyword evidence="3" id="KW-1185">Reference proteome</keyword>
<accession>A0A0B3S0Q3</accession>
<dbReference type="GO" id="GO:0016740">
    <property type="term" value="F:transferase activity"/>
    <property type="evidence" value="ECO:0007669"/>
    <property type="project" value="UniProtKB-KW"/>
</dbReference>
<dbReference type="InterPro" id="IPR050834">
    <property type="entry name" value="Glycosyltransf_2"/>
</dbReference>
<keyword evidence="2" id="KW-0808">Transferase</keyword>
<dbReference type="OrthoDB" id="5291101at2"/>
<dbReference type="InterPro" id="IPR029044">
    <property type="entry name" value="Nucleotide-diphossugar_trans"/>
</dbReference>
<sequence length="327" mass="35036">MPISETDISILIPTYRYRDKVGRAVESALASGAGEIIVTDDRSGDGTMELLAGYDDPRLRVYENPRNLGLWENHLEALGHATKPWIKFIQADDYLLPGGLAAYAAGGDPGVTVVWSCAVVKDDETGAVMQYNDLDAPRRLDGEALLETCIYMGWLLGAPSHMMVRADAIERDPAAWDSDISADVVLGTVAAARGAVALLPPGAIGQGAHARQDAKTQGLYRGLRRLIATPAYLQARPEPALRRFAALWAAMNAPMALRAAVSGTLRGDIPPLEAVRLVLRNRALARGAGSERALLDAARAYRREARTPHDVAVVVDRLQSSAPVSAA</sequence>
<dbReference type="SUPFAM" id="SSF53448">
    <property type="entry name" value="Nucleotide-diphospho-sugar transferases"/>
    <property type="match status" value="1"/>
</dbReference>
<feature type="domain" description="Glycosyltransferase 2-like" evidence="1">
    <location>
        <begin position="9"/>
        <end position="126"/>
    </location>
</feature>